<organism evidence="1 2">
    <name type="scientific">Lasius niger</name>
    <name type="common">Black garden ant</name>
    <dbReference type="NCBI Taxonomy" id="67767"/>
    <lineage>
        <taxon>Eukaryota</taxon>
        <taxon>Metazoa</taxon>
        <taxon>Ecdysozoa</taxon>
        <taxon>Arthropoda</taxon>
        <taxon>Hexapoda</taxon>
        <taxon>Insecta</taxon>
        <taxon>Pterygota</taxon>
        <taxon>Neoptera</taxon>
        <taxon>Endopterygota</taxon>
        <taxon>Hymenoptera</taxon>
        <taxon>Apocrita</taxon>
        <taxon>Aculeata</taxon>
        <taxon>Formicoidea</taxon>
        <taxon>Formicidae</taxon>
        <taxon>Formicinae</taxon>
        <taxon>Lasius</taxon>
        <taxon>Lasius</taxon>
    </lineage>
</organism>
<dbReference type="Proteomes" id="UP000036403">
    <property type="component" value="Unassembled WGS sequence"/>
</dbReference>
<sequence length="718" mass="81222">MTSANAKFRLSPELLSWPVTPGIVGAGSWFKLPIAALTRLERDKKTFVFRVWKAFVITFECAHKKPLSKIAPAKIFAGWLIKNASNPIYIAKQMKDLAFYYRVWAVTGKRPSAEPELPRSFKAWLRGHLSGPDQREQMSRIGRALPKANQQIINQALINHRHIVTSAPKAVNSSTANALRDFSKEWASANRPAQGVSWAPRENAASLDFTASQGGRLRELVRDARILLQEADYHAGTEEDLEIGRPSEIHDMVVVETALQRARSDTDYVLKVMAVPEKGFKARVLTIYPAYMLTPGDILLRQLMPAMKSEPWWDFDQVSDKEKFDRFVSRAVDRDGEIVSSDLSNATDYIPHEYAQAVWHGILDAWGAPEWIYDYVDRMLGPQKIRYPNGVEVTTKRGIQMGTPLSFPTLCLMHKYAVDTSGHRHSPHMIRGDDLVGIFGFPNSYFEVMKDIGFKINDSKTIISNLGGVFAEKGFVVTRDQRDQIAHCRILQDVPIGGLLNLETPKGGLLRAVGHWVSQLGLSQRGMRKIHNACRLSYRKSYKVALLKKLPLFTRLELGGCGWPDRSGKFVLPPVRSFRAIVGYACSHPSTAFTRAVTRLEGISTGFYDYYRNQSHEETTLSTSVYTFEVATSHHYQAARRAYMIREGGRDVMTVPPVSLSKYYATFSRCKKNAFRWIPKIETDQSRLVTRLKILNGEYVPYTPPTLNVDLFAKWEDV</sequence>
<dbReference type="GO" id="GO:0003968">
    <property type="term" value="F:RNA-directed RNA polymerase activity"/>
    <property type="evidence" value="ECO:0007669"/>
    <property type="project" value="UniProtKB-KW"/>
</dbReference>
<keyword evidence="1" id="KW-0808">Transferase</keyword>
<dbReference type="Pfam" id="PF05919">
    <property type="entry name" value="Mitovir_RNA_pol"/>
    <property type="match status" value="1"/>
</dbReference>
<keyword evidence="1" id="KW-0548">Nucleotidyltransferase</keyword>
<dbReference type="AlphaFoldDB" id="A0A0J7N482"/>
<accession>A0A0J7N482</accession>
<evidence type="ECO:0000313" key="2">
    <source>
        <dbReference type="Proteomes" id="UP000036403"/>
    </source>
</evidence>
<name>A0A0J7N482_LASNI</name>
<keyword evidence="2" id="KW-1185">Reference proteome</keyword>
<dbReference type="GO" id="GO:0071897">
    <property type="term" value="P:DNA biosynthetic process"/>
    <property type="evidence" value="ECO:0007669"/>
    <property type="project" value="UniProtKB-ARBA"/>
</dbReference>
<reference evidence="1 2" key="1">
    <citation type="submission" date="2015-04" db="EMBL/GenBank/DDBJ databases">
        <title>Lasius niger genome sequencing.</title>
        <authorList>
            <person name="Konorov E.A."/>
            <person name="Nikitin M.A."/>
            <person name="Kirill M.V."/>
            <person name="Chang P."/>
        </authorList>
    </citation>
    <scope>NUCLEOTIDE SEQUENCE [LARGE SCALE GENOMIC DNA]</scope>
    <source>
        <tissue evidence="1">Whole</tissue>
    </source>
</reference>
<keyword evidence="1" id="KW-0696">RNA-directed RNA polymerase</keyword>
<proteinExistence type="predicted"/>
<dbReference type="SUPFAM" id="SSF56672">
    <property type="entry name" value="DNA/RNA polymerases"/>
    <property type="match status" value="1"/>
</dbReference>
<protein>
    <submittedName>
        <fullName evidence="1">RNA-dependent RNA polymerase</fullName>
    </submittedName>
</protein>
<dbReference type="InterPro" id="IPR043502">
    <property type="entry name" value="DNA/RNA_pol_sf"/>
</dbReference>
<evidence type="ECO:0000313" key="1">
    <source>
        <dbReference type="EMBL" id="KMQ87490.1"/>
    </source>
</evidence>
<dbReference type="InterPro" id="IPR008686">
    <property type="entry name" value="RNA_pol_mitovir"/>
</dbReference>
<gene>
    <name evidence="1" type="ORF">RF55_13212</name>
</gene>
<dbReference type="PaxDb" id="67767-A0A0J7N482"/>
<dbReference type="EMBL" id="LBMM01010399">
    <property type="protein sequence ID" value="KMQ87490.1"/>
    <property type="molecule type" value="Genomic_DNA"/>
</dbReference>
<comment type="caution">
    <text evidence="1">The sequence shown here is derived from an EMBL/GenBank/DDBJ whole genome shotgun (WGS) entry which is preliminary data.</text>
</comment>